<sequence>MILLISRMLDSEGSCRIMGMNYLTQGLNDNSHLKTARLIGLMRNYGHELLNSRTFMSTKSTANATATSVLSQLTATQRGTTSENSALPCFNNVYVENLNTLVDPIDDQIDSSRKVNLCPPSVDACALNDSSLSSAIGVDQLVCNNPLFDVDITNDGEMHSGVSWHDRIVIPLEGYQIVVASLCLLLLPPTRCYYRPLRCCCHPHAATTALYVAADRGGVGMGWRRDLLLIEAVPVGMVARPATASN</sequence>
<proteinExistence type="predicted"/>
<dbReference type="Proteomes" id="UP001234989">
    <property type="component" value="Chromosome 1"/>
</dbReference>
<evidence type="ECO:0000313" key="1">
    <source>
        <dbReference type="EMBL" id="WMV09391.1"/>
    </source>
</evidence>
<organism evidence="1 2">
    <name type="scientific">Solanum verrucosum</name>
    <dbReference type="NCBI Taxonomy" id="315347"/>
    <lineage>
        <taxon>Eukaryota</taxon>
        <taxon>Viridiplantae</taxon>
        <taxon>Streptophyta</taxon>
        <taxon>Embryophyta</taxon>
        <taxon>Tracheophyta</taxon>
        <taxon>Spermatophyta</taxon>
        <taxon>Magnoliopsida</taxon>
        <taxon>eudicotyledons</taxon>
        <taxon>Gunneridae</taxon>
        <taxon>Pentapetalae</taxon>
        <taxon>asterids</taxon>
        <taxon>lamiids</taxon>
        <taxon>Solanales</taxon>
        <taxon>Solanaceae</taxon>
        <taxon>Solanoideae</taxon>
        <taxon>Solaneae</taxon>
        <taxon>Solanum</taxon>
    </lineage>
</organism>
<reference evidence="1" key="1">
    <citation type="submission" date="2023-08" db="EMBL/GenBank/DDBJ databases">
        <title>A de novo genome assembly of Solanum verrucosum Schlechtendal, a Mexican diploid species geographically isolated from the other diploid A-genome species in potato relatives.</title>
        <authorList>
            <person name="Hosaka K."/>
        </authorList>
    </citation>
    <scope>NUCLEOTIDE SEQUENCE</scope>
    <source>
        <tissue evidence="1">Young leaves</tissue>
    </source>
</reference>
<evidence type="ECO:0000313" key="2">
    <source>
        <dbReference type="Proteomes" id="UP001234989"/>
    </source>
</evidence>
<dbReference type="EMBL" id="CP133612">
    <property type="protein sequence ID" value="WMV09391.1"/>
    <property type="molecule type" value="Genomic_DNA"/>
</dbReference>
<protein>
    <submittedName>
        <fullName evidence="1">Uncharacterized protein</fullName>
    </submittedName>
</protein>
<name>A0AAF0PRH9_SOLVR</name>
<keyword evidence="2" id="KW-1185">Reference proteome</keyword>
<dbReference type="AlphaFoldDB" id="A0AAF0PRH9"/>
<accession>A0AAF0PRH9</accession>
<gene>
    <name evidence="1" type="ORF">MTR67_002776</name>
</gene>